<evidence type="ECO:0000313" key="3">
    <source>
        <dbReference type="Proteomes" id="UP001201163"/>
    </source>
</evidence>
<dbReference type="Proteomes" id="UP001201163">
    <property type="component" value="Unassembled WGS sequence"/>
</dbReference>
<gene>
    <name evidence="2" type="ORF">EDB92DRAFT_1827339</name>
</gene>
<dbReference type="PANTHER" id="PTHR12461">
    <property type="entry name" value="HYPOXIA-INDUCIBLE FACTOR 1 ALPHA INHIBITOR-RELATED"/>
    <property type="match status" value="1"/>
</dbReference>
<reference evidence="2" key="1">
    <citation type="submission" date="2022-01" db="EMBL/GenBank/DDBJ databases">
        <title>Comparative genomics reveals a dynamic genome evolution in the ectomycorrhizal milk-cap (Lactarius) mushrooms.</title>
        <authorList>
            <consortium name="DOE Joint Genome Institute"/>
            <person name="Lebreton A."/>
            <person name="Tang N."/>
            <person name="Kuo A."/>
            <person name="LaButti K."/>
            <person name="Drula E."/>
            <person name="Barry K."/>
            <person name="Clum A."/>
            <person name="Lipzen A."/>
            <person name="Mousain D."/>
            <person name="Ng V."/>
            <person name="Wang R."/>
            <person name="Wang X."/>
            <person name="Dai Y."/>
            <person name="Henrissat B."/>
            <person name="Grigoriev I.V."/>
            <person name="Guerin-Laguette A."/>
            <person name="Yu F."/>
            <person name="Martin F.M."/>
        </authorList>
    </citation>
    <scope>NUCLEOTIDE SEQUENCE</scope>
    <source>
        <strain evidence="2">QP</strain>
    </source>
</reference>
<evidence type="ECO:0000313" key="2">
    <source>
        <dbReference type="EMBL" id="KAH9001555.1"/>
    </source>
</evidence>
<dbReference type="EMBL" id="JAKELL010000001">
    <property type="protein sequence ID" value="KAH9001555.1"/>
    <property type="molecule type" value="Genomic_DNA"/>
</dbReference>
<evidence type="ECO:0000259" key="1">
    <source>
        <dbReference type="PROSITE" id="PS51184"/>
    </source>
</evidence>
<dbReference type="Pfam" id="PF13621">
    <property type="entry name" value="Cupin_8"/>
    <property type="match status" value="1"/>
</dbReference>
<organism evidence="2 3">
    <name type="scientific">Lactarius akahatsu</name>
    <dbReference type="NCBI Taxonomy" id="416441"/>
    <lineage>
        <taxon>Eukaryota</taxon>
        <taxon>Fungi</taxon>
        <taxon>Dikarya</taxon>
        <taxon>Basidiomycota</taxon>
        <taxon>Agaricomycotina</taxon>
        <taxon>Agaricomycetes</taxon>
        <taxon>Russulales</taxon>
        <taxon>Russulaceae</taxon>
        <taxon>Lactarius</taxon>
    </lineage>
</organism>
<protein>
    <submittedName>
        <fullName evidence="2">Clavaminate synthase-like protein</fullName>
    </submittedName>
</protein>
<feature type="domain" description="JmjC" evidence="1">
    <location>
        <begin position="292"/>
        <end position="445"/>
    </location>
</feature>
<sequence>MHWSLRLAAGLLRQSYSKELAQCGEEHVHILQNAANCLTINDCLDPDSSRELDQVIEQAYSNMLATRGADPIQWRRFYSDASILRALADLTSSQTPDEQIATSCIARLDHALVIAGAPGQGVWTLIQDLILKIQATCLPQEPFECSPKPAFIPIKPLSDRSTPALATSSNTILKLVNPPSLFVFRSELLERPFILTGHALNWPAMNEHPWHSIRYLRSVAGRGRVVPVEVGNDYRSNDWTQRMMPWDDFLDALEKDSSPTQPSLYMAQHNLLSQFPALREDILVPDYVFTAPQAPATYPFYRPPNNEEELVLSAWLGPVGTVSPAHTDPFFNSYAQVVGRKTVWLAPPTSSVTKAMYPYPPQTPASDSERARNPAANHLAPSMTNTAQVDVFSDQDRDKFPLFWNYAVPEALSTTLEPGDVLFFPPGWWHAMRSEEMSFSVSMWF</sequence>
<dbReference type="InterPro" id="IPR041667">
    <property type="entry name" value="Cupin_8"/>
</dbReference>
<dbReference type="InterPro" id="IPR003347">
    <property type="entry name" value="JmjC_dom"/>
</dbReference>
<dbReference type="Gene3D" id="2.60.120.650">
    <property type="entry name" value="Cupin"/>
    <property type="match status" value="1"/>
</dbReference>
<dbReference type="AlphaFoldDB" id="A0AAD4QDA5"/>
<name>A0AAD4QDA5_9AGAM</name>
<comment type="caution">
    <text evidence="2">The sequence shown here is derived from an EMBL/GenBank/DDBJ whole genome shotgun (WGS) entry which is preliminary data.</text>
</comment>
<accession>A0AAD4QDA5</accession>
<proteinExistence type="predicted"/>
<keyword evidence="3" id="KW-1185">Reference proteome</keyword>
<dbReference type="PANTHER" id="PTHR12461:SF94">
    <property type="entry name" value="JMJC DOMAIN-CONTAINING PROTEIN"/>
    <property type="match status" value="1"/>
</dbReference>
<dbReference type="SUPFAM" id="SSF51197">
    <property type="entry name" value="Clavaminate synthase-like"/>
    <property type="match status" value="1"/>
</dbReference>
<dbReference type="PROSITE" id="PS51184">
    <property type="entry name" value="JMJC"/>
    <property type="match status" value="1"/>
</dbReference>